<keyword evidence="23" id="KW-1185">Reference proteome</keyword>
<evidence type="ECO:0000256" key="15">
    <source>
        <dbReference type="ARBA" id="ARBA00048393"/>
    </source>
</evidence>
<evidence type="ECO:0000313" key="23">
    <source>
        <dbReference type="Proteomes" id="UP000694888"/>
    </source>
</evidence>
<evidence type="ECO:0000256" key="4">
    <source>
        <dbReference type="ARBA" id="ARBA00039060"/>
    </source>
</evidence>
<dbReference type="Proteomes" id="UP000694888">
    <property type="component" value="Unplaced"/>
</dbReference>
<evidence type="ECO:0000313" key="24">
    <source>
        <dbReference type="RefSeq" id="XP_005092907.1"/>
    </source>
</evidence>
<evidence type="ECO:0000256" key="3">
    <source>
        <dbReference type="ARBA" id="ARBA00038968"/>
    </source>
</evidence>
<comment type="catalytic activity">
    <reaction evidence="10">
        <text>resolvin D1 + NAD(+) = 8-oxoresolvin D1 + NADH + H(+)</text>
        <dbReference type="Rhea" id="RHEA:50124"/>
        <dbReference type="ChEBI" id="CHEBI:15378"/>
        <dbReference type="ChEBI" id="CHEBI:57540"/>
        <dbReference type="ChEBI" id="CHEBI:57945"/>
        <dbReference type="ChEBI" id="CHEBI:132079"/>
        <dbReference type="ChEBI" id="CHEBI:132080"/>
    </reaction>
    <physiologicalReaction direction="left-to-right" evidence="10">
        <dbReference type="Rhea" id="RHEA:50125"/>
    </physiologicalReaction>
</comment>
<dbReference type="InterPro" id="IPR036291">
    <property type="entry name" value="NAD(P)-bd_dom_sf"/>
</dbReference>
<dbReference type="EC" id="1.1.1.232" evidence="4"/>
<evidence type="ECO:0000256" key="13">
    <source>
        <dbReference type="ARBA" id="ARBA00048144"/>
    </source>
</evidence>
<accession>A0ABM0JG42</accession>
<comment type="catalytic activity">
    <reaction evidence="17">
        <text>prostaglandin A1 + NAD(+) = 15-oxo-prostaglandin A1 + NADH + H(+)</text>
        <dbReference type="Rhea" id="RHEA:41263"/>
        <dbReference type="ChEBI" id="CHEBI:15378"/>
        <dbReference type="ChEBI" id="CHEBI:57398"/>
        <dbReference type="ChEBI" id="CHEBI:57540"/>
        <dbReference type="ChEBI" id="CHEBI:57945"/>
        <dbReference type="ChEBI" id="CHEBI:85072"/>
    </reaction>
    <physiologicalReaction direction="left-to-right" evidence="17">
        <dbReference type="Rhea" id="RHEA:41264"/>
    </physiologicalReaction>
</comment>
<evidence type="ECO:0000256" key="12">
    <source>
        <dbReference type="ARBA" id="ARBA00048140"/>
    </source>
</evidence>
<evidence type="ECO:0000256" key="22">
    <source>
        <dbReference type="RuleBase" id="RU000363"/>
    </source>
</evidence>
<evidence type="ECO:0000256" key="10">
    <source>
        <dbReference type="ARBA" id="ARBA00047672"/>
    </source>
</evidence>
<evidence type="ECO:0000256" key="6">
    <source>
        <dbReference type="ARBA" id="ARBA00041812"/>
    </source>
</evidence>
<evidence type="ECO:0000256" key="9">
    <source>
        <dbReference type="ARBA" id="ARBA00047325"/>
    </source>
</evidence>
<evidence type="ECO:0000256" key="18">
    <source>
        <dbReference type="ARBA" id="ARBA00048739"/>
    </source>
</evidence>
<keyword evidence="2" id="KW-0560">Oxidoreductase</keyword>
<dbReference type="RefSeq" id="XP_005092907.1">
    <property type="nucleotide sequence ID" value="XM_005092850.3"/>
</dbReference>
<evidence type="ECO:0000256" key="14">
    <source>
        <dbReference type="ARBA" id="ARBA00048170"/>
    </source>
</evidence>
<comment type="catalytic activity">
    <reaction evidence="19">
        <text>resolvin D2 + NAD(+) = 16-oxoresolvin D2 + NADH + H(+)</text>
        <dbReference type="Rhea" id="RHEA:53588"/>
        <dbReference type="ChEBI" id="CHEBI:15378"/>
        <dbReference type="ChEBI" id="CHEBI:57540"/>
        <dbReference type="ChEBI" id="CHEBI:57945"/>
        <dbReference type="ChEBI" id="CHEBI:133367"/>
        <dbReference type="ChEBI" id="CHEBI:137498"/>
    </reaction>
    <physiologicalReaction direction="left-to-right" evidence="19">
        <dbReference type="Rhea" id="RHEA:53589"/>
    </physiologicalReaction>
</comment>
<comment type="catalytic activity">
    <reaction evidence="15">
        <text>resolvin D2 + NAD(+) = 7-oxoresolvin D2 + NADH + H(+)</text>
        <dbReference type="Rhea" id="RHEA:53584"/>
        <dbReference type="ChEBI" id="CHEBI:15378"/>
        <dbReference type="ChEBI" id="CHEBI:57540"/>
        <dbReference type="ChEBI" id="CHEBI:57945"/>
        <dbReference type="ChEBI" id="CHEBI:133367"/>
        <dbReference type="ChEBI" id="CHEBI:137497"/>
    </reaction>
    <physiologicalReaction direction="left-to-right" evidence="15">
        <dbReference type="Rhea" id="RHEA:53585"/>
    </physiologicalReaction>
</comment>
<evidence type="ECO:0000256" key="20">
    <source>
        <dbReference type="ARBA" id="ARBA00049151"/>
    </source>
</evidence>
<evidence type="ECO:0000256" key="17">
    <source>
        <dbReference type="ARBA" id="ARBA00048611"/>
    </source>
</evidence>
<dbReference type="PRINTS" id="PR00080">
    <property type="entry name" value="SDRFAMILY"/>
</dbReference>
<gene>
    <name evidence="24" type="primary">LOC101864512</name>
</gene>
<dbReference type="EC" id="1.1.1.141" evidence="3"/>
<comment type="catalytic activity">
    <reaction evidence="13">
        <text>(11R)-hydroxy-(5Z,8Z,12E,14Z)-eicosatetraenoate + NAD(+) = 11-oxo-(5Z,8Z,12E,14Z)-eicosatetraenoate + NADH + H(+)</text>
        <dbReference type="Rhea" id="RHEA:48640"/>
        <dbReference type="ChEBI" id="CHEBI:15378"/>
        <dbReference type="ChEBI" id="CHEBI:57540"/>
        <dbReference type="ChEBI" id="CHEBI:57945"/>
        <dbReference type="ChEBI" id="CHEBI:78836"/>
        <dbReference type="ChEBI" id="CHEBI:90697"/>
    </reaction>
    <physiologicalReaction direction="left-to-right" evidence="13">
        <dbReference type="Rhea" id="RHEA:48641"/>
    </physiologicalReaction>
</comment>
<evidence type="ECO:0000256" key="19">
    <source>
        <dbReference type="ARBA" id="ARBA00048921"/>
    </source>
</evidence>
<protein>
    <recommendedName>
        <fullName evidence="5">15-hydroxyprostaglandin dehydrogenase [NAD(+)]</fullName>
        <ecNumber evidence="3">1.1.1.141</ecNumber>
        <ecNumber evidence="4">1.1.1.232</ecNumber>
    </recommendedName>
    <alternativeName>
        <fullName evidence="7">Eicosanoid/docosanoid dehydrogenase [NAD(+)]</fullName>
    </alternativeName>
    <alternativeName>
        <fullName evidence="6">Prostaglandin dehydrogenase 1</fullName>
    </alternativeName>
</protein>
<evidence type="ECO:0000256" key="2">
    <source>
        <dbReference type="ARBA" id="ARBA00023002"/>
    </source>
</evidence>
<comment type="catalytic activity">
    <reaction evidence="9">
        <text>prostaglandin E1 + NAD(+) = 15-oxoprostaglandin E1 + NADH + H(+)</text>
        <dbReference type="Rhea" id="RHEA:16477"/>
        <dbReference type="ChEBI" id="CHEBI:15378"/>
        <dbReference type="ChEBI" id="CHEBI:57397"/>
        <dbReference type="ChEBI" id="CHEBI:57401"/>
        <dbReference type="ChEBI" id="CHEBI:57540"/>
        <dbReference type="ChEBI" id="CHEBI:57945"/>
    </reaction>
    <physiologicalReaction direction="left-to-right" evidence="9">
        <dbReference type="Rhea" id="RHEA:16478"/>
    </physiologicalReaction>
</comment>
<dbReference type="SUPFAM" id="SSF51735">
    <property type="entry name" value="NAD(P)-binding Rossmann-fold domains"/>
    <property type="match status" value="1"/>
</dbReference>
<dbReference type="PROSITE" id="PS00061">
    <property type="entry name" value="ADH_SHORT"/>
    <property type="match status" value="1"/>
</dbReference>
<evidence type="ECO:0000256" key="11">
    <source>
        <dbReference type="ARBA" id="ARBA00048008"/>
    </source>
</evidence>
<comment type="catalytic activity">
    <reaction evidence="11">
        <text>14-hydroxy-(4Z,7Z,10Z,12E,16Z,19Z)-docosahexaenoate + NAD(+) = 14-oxo-(4Z,7Z,10Z,12E,16Z,19Z)-docosahexaenoate + NADH + H(+)</text>
        <dbReference type="Rhea" id="RHEA:48952"/>
        <dbReference type="ChEBI" id="CHEBI:15378"/>
        <dbReference type="ChEBI" id="CHEBI:57540"/>
        <dbReference type="ChEBI" id="CHEBI:57945"/>
        <dbReference type="ChEBI" id="CHEBI:90866"/>
        <dbReference type="ChEBI" id="CHEBI:90867"/>
    </reaction>
    <physiologicalReaction direction="left-to-right" evidence="11">
        <dbReference type="Rhea" id="RHEA:48953"/>
    </physiologicalReaction>
</comment>
<dbReference type="PRINTS" id="PR00081">
    <property type="entry name" value="GDHRDH"/>
</dbReference>
<dbReference type="GeneID" id="101864512"/>
<dbReference type="InterPro" id="IPR020904">
    <property type="entry name" value="Sc_DH/Rdtase_CS"/>
</dbReference>
<comment type="catalytic activity">
    <reaction evidence="16">
        <text>lipoxin A4 + NAD(+) = 15-oxo-(5S,6R)-dihydroxy-(7E,9E,11Z,13E)-eicosatetraenoate + NADH + H(+)</text>
        <dbReference type="Rhea" id="RHEA:41572"/>
        <dbReference type="ChEBI" id="CHEBI:15378"/>
        <dbReference type="ChEBI" id="CHEBI:57540"/>
        <dbReference type="ChEBI" id="CHEBI:57945"/>
        <dbReference type="ChEBI" id="CHEBI:67026"/>
        <dbReference type="ChEBI" id="CHEBI:78311"/>
    </reaction>
    <physiologicalReaction direction="left-to-right" evidence="16">
        <dbReference type="Rhea" id="RHEA:41573"/>
    </physiologicalReaction>
</comment>
<evidence type="ECO:0000256" key="16">
    <source>
        <dbReference type="ARBA" id="ARBA00048535"/>
    </source>
</evidence>
<evidence type="ECO:0000256" key="21">
    <source>
        <dbReference type="ARBA" id="ARBA00049188"/>
    </source>
</evidence>
<evidence type="ECO:0000256" key="8">
    <source>
        <dbReference type="ARBA" id="ARBA00045705"/>
    </source>
</evidence>
<name>A0ABM0JG42_APLCA</name>
<sequence length="274" mass="30276">MYEVKNKVVFITGGAQGLGRAYGQAVLQKGAKLFFVDVNASAGEVAEKELKDLYGADKVRFCPLDVTDKEKYEEVFETAVSHFGCVDVMVCNAGILNESTWELMIQVNLMSTVRGTKLALEHMRKDKGGRGGRIINISSIMGLYDHNSQPIYGGTKQAVRSFTSSMAMQPNLVSSTGVELACLCPDATCTNLMIKLDNTKLFSLNNTEHFDYDSVKDHLVNRMMQIPTVVNAFLKLLQLQEMNGAILLTTKTSTTFQRMSCDDQGEEFPPPTTE</sequence>
<proteinExistence type="inferred from homology"/>
<comment type="similarity">
    <text evidence="1 22">Belongs to the short-chain dehydrogenases/reductases (SDR) family.</text>
</comment>
<comment type="catalytic activity">
    <reaction evidence="12">
        <text>15-oxo-(5S,6R)-dihydroxy-(7E,9E,11Z)-eicosatrienoate + NADH + H(+) = (5S,6R,15S)-trihydroxy-(7E,9E,11Z)-eicosatrienoate + NAD(+)</text>
        <dbReference type="Rhea" id="RHEA:41596"/>
        <dbReference type="ChEBI" id="CHEBI:15378"/>
        <dbReference type="ChEBI" id="CHEBI:57540"/>
        <dbReference type="ChEBI" id="CHEBI:57945"/>
        <dbReference type="ChEBI" id="CHEBI:78325"/>
        <dbReference type="ChEBI" id="CHEBI:78329"/>
    </reaction>
    <physiologicalReaction direction="left-to-right" evidence="12">
        <dbReference type="Rhea" id="RHEA:41597"/>
    </physiologicalReaction>
</comment>
<dbReference type="InterPro" id="IPR002347">
    <property type="entry name" value="SDR_fam"/>
</dbReference>
<dbReference type="Pfam" id="PF00106">
    <property type="entry name" value="adh_short"/>
    <property type="match status" value="1"/>
</dbReference>
<dbReference type="PANTHER" id="PTHR44229">
    <property type="entry name" value="15-HYDROXYPROSTAGLANDIN DEHYDROGENASE [NAD(+)]"/>
    <property type="match status" value="1"/>
</dbReference>
<evidence type="ECO:0000256" key="7">
    <source>
        <dbReference type="ARBA" id="ARBA00042026"/>
    </source>
</evidence>
<evidence type="ECO:0000256" key="5">
    <source>
        <dbReference type="ARBA" id="ARBA00040276"/>
    </source>
</evidence>
<comment type="catalytic activity">
    <reaction evidence="20">
        <text>(15S)-hydroxy-(5Z,8Z,11Z,13E)-eicosatetraenoate + NAD(+) = 15-oxo-(5Z,8Z,11Z,13E)-eicosatetraenoate + NADH + H(+)</text>
        <dbReference type="Rhea" id="RHEA:23260"/>
        <dbReference type="ChEBI" id="CHEBI:15378"/>
        <dbReference type="ChEBI" id="CHEBI:57409"/>
        <dbReference type="ChEBI" id="CHEBI:57410"/>
        <dbReference type="ChEBI" id="CHEBI:57540"/>
        <dbReference type="ChEBI" id="CHEBI:57945"/>
        <dbReference type="EC" id="1.1.1.232"/>
    </reaction>
    <physiologicalReaction direction="left-to-right" evidence="20">
        <dbReference type="Rhea" id="RHEA:23261"/>
    </physiologicalReaction>
</comment>
<organism evidence="23 24">
    <name type="scientific">Aplysia californica</name>
    <name type="common">California sea hare</name>
    <dbReference type="NCBI Taxonomy" id="6500"/>
    <lineage>
        <taxon>Eukaryota</taxon>
        <taxon>Metazoa</taxon>
        <taxon>Spiralia</taxon>
        <taxon>Lophotrochozoa</taxon>
        <taxon>Mollusca</taxon>
        <taxon>Gastropoda</taxon>
        <taxon>Heterobranchia</taxon>
        <taxon>Euthyneura</taxon>
        <taxon>Tectipleura</taxon>
        <taxon>Aplysiida</taxon>
        <taxon>Aplysioidea</taxon>
        <taxon>Aplysiidae</taxon>
        <taxon>Aplysia</taxon>
    </lineage>
</organism>
<comment type="catalytic activity">
    <reaction evidence="21">
        <text>resolvin E1 + NAD(+) = 18-oxo-resolvin E1 + NADH + H(+)</text>
        <dbReference type="Rhea" id="RHEA:49244"/>
        <dbReference type="ChEBI" id="CHEBI:15378"/>
        <dbReference type="ChEBI" id="CHEBI:57540"/>
        <dbReference type="ChEBI" id="CHEBI:57945"/>
        <dbReference type="ChEBI" id="CHEBI:91000"/>
        <dbReference type="ChEBI" id="CHEBI:91001"/>
    </reaction>
    <physiologicalReaction direction="left-to-right" evidence="21">
        <dbReference type="Rhea" id="RHEA:49245"/>
    </physiologicalReaction>
</comment>
<reference evidence="24" key="1">
    <citation type="submission" date="2025-08" db="UniProtKB">
        <authorList>
            <consortium name="RefSeq"/>
        </authorList>
    </citation>
    <scope>IDENTIFICATION</scope>
</reference>
<dbReference type="Gene3D" id="3.40.50.720">
    <property type="entry name" value="NAD(P)-binding Rossmann-like Domain"/>
    <property type="match status" value="1"/>
</dbReference>
<comment type="catalytic activity">
    <reaction evidence="18">
        <text>prostaglandin E2 + NAD(+) = 15-oxoprostaglandin E2 + NADH + H(+)</text>
        <dbReference type="Rhea" id="RHEA:11876"/>
        <dbReference type="ChEBI" id="CHEBI:15378"/>
        <dbReference type="ChEBI" id="CHEBI:57400"/>
        <dbReference type="ChEBI" id="CHEBI:57540"/>
        <dbReference type="ChEBI" id="CHEBI:57945"/>
        <dbReference type="ChEBI" id="CHEBI:606564"/>
        <dbReference type="EC" id="1.1.1.141"/>
    </reaction>
    <physiologicalReaction direction="left-to-right" evidence="18">
        <dbReference type="Rhea" id="RHEA:11877"/>
    </physiologicalReaction>
</comment>
<evidence type="ECO:0000256" key="1">
    <source>
        <dbReference type="ARBA" id="ARBA00006484"/>
    </source>
</evidence>
<comment type="function">
    <text evidence="8">Catalyzes the NAD-dependent dehydrogenation (oxidation) of a broad array of hydroxylated polyunsaturated fatty acids (mainly eicosanoids and docosanoids, including prostaglandins, lipoxins and resolvins), yielding their corresponding keto (oxo) metabolites. Decreases the levels of the pro-proliferative prostaglandins such as prostaglandin E2 (whose activity is increased in cancer because of an increase in the expression of cyclooxygenase 2) and generates oxo-fatty acid products that can profoundly influence cell function by abrogating pro-inflammatory cytokine expression. Converts resolvins E1, D1 and D2 to their oxo products, which represents a mode of resolvin inactivation. Resolvin E1 plays important roles during the resolution phase of acute inflammation, while resolvins D1 and D2 have a unique role in obesity-induced adipose inflammation.</text>
</comment>
<comment type="catalytic activity">
    <reaction evidence="14">
        <text>resolvin D1 + NAD(+) = 17-oxoresolvin D1 + NADH + H(+)</text>
        <dbReference type="Rhea" id="RHEA:50128"/>
        <dbReference type="ChEBI" id="CHEBI:15378"/>
        <dbReference type="ChEBI" id="CHEBI:57540"/>
        <dbReference type="ChEBI" id="CHEBI:57945"/>
        <dbReference type="ChEBI" id="CHEBI:132079"/>
        <dbReference type="ChEBI" id="CHEBI:132081"/>
    </reaction>
    <physiologicalReaction direction="left-to-right" evidence="14">
        <dbReference type="Rhea" id="RHEA:50129"/>
    </physiologicalReaction>
</comment>
<dbReference type="PANTHER" id="PTHR44229:SF4">
    <property type="entry name" value="15-HYDROXYPROSTAGLANDIN DEHYDROGENASE [NAD(+)]"/>
    <property type="match status" value="1"/>
</dbReference>